<accession>A0A0H4I7C0</accession>
<dbReference type="Proteomes" id="UP000036406">
    <property type="component" value="Chromosome"/>
</dbReference>
<name>A0A0H4I7C0_9GAMM</name>
<evidence type="ECO:0000313" key="2">
    <source>
        <dbReference type="Proteomes" id="UP000036406"/>
    </source>
</evidence>
<sequence length="64" mass="7087">MSAVFFPAPANRFGPFAHLCFFEIAPVLVIDVLNRGAELKASLFLMLPCLELSVEQQFQAFGAR</sequence>
<proteinExistence type="predicted"/>
<reference evidence="1 2" key="1">
    <citation type="submission" date="2015-05" db="EMBL/GenBank/DDBJ databases">
        <title>Complete genome of Marinobacter psychrophilus strain 20041T isolated from sea-ice of the Canadian Basin.</title>
        <authorList>
            <person name="Song L."/>
            <person name="Ren L."/>
            <person name="Yu Y."/>
            <person name="Wang X."/>
        </authorList>
    </citation>
    <scope>NUCLEOTIDE SEQUENCE [LARGE SCALE GENOMIC DNA]</scope>
    <source>
        <strain evidence="1 2">20041</strain>
    </source>
</reference>
<gene>
    <name evidence="1" type="ORF">ABA45_15425</name>
</gene>
<evidence type="ECO:0000313" key="1">
    <source>
        <dbReference type="EMBL" id="AKO53643.1"/>
    </source>
</evidence>
<organism evidence="1 2">
    <name type="scientific">Marinobacter psychrophilus</name>
    <dbReference type="NCBI Taxonomy" id="330734"/>
    <lineage>
        <taxon>Bacteria</taxon>
        <taxon>Pseudomonadati</taxon>
        <taxon>Pseudomonadota</taxon>
        <taxon>Gammaproteobacteria</taxon>
        <taxon>Pseudomonadales</taxon>
        <taxon>Marinobacteraceae</taxon>
        <taxon>Marinobacter</taxon>
    </lineage>
</organism>
<protein>
    <submittedName>
        <fullName evidence="1">Uncharacterized protein</fullName>
    </submittedName>
</protein>
<keyword evidence="2" id="KW-1185">Reference proteome</keyword>
<dbReference type="EMBL" id="CP011494">
    <property type="protein sequence ID" value="AKO53643.1"/>
    <property type="molecule type" value="Genomic_DNA"/>
</dbReference>
<dbReference type="AlphaFoldDB" id="A0A0H4I7C0"/>
<dbReference type="KEGG" id="mpq:ABA45_15425"/>